<proteinExistence type="predicted"/>
<reference evidence="3 4" key="1">
    <citation type="journal article" date="2021" name="Int. J. Syst. Evol. Microbiol.">
        <title>Salipiger mangrovisoli sp. nov., isolated from mangrove soil and the proposal for the reclassification of Paraphaeobacter pallidus as Salipiger pallidus comb. nov.</title>
        <authorList>
            <person name="Du J."/>
            <person name="Liu Y."/>
            <person name="Pei T."/>
            <person name="Deng M.R."/>
            <person name="Zhu H."/>
        </authorList>
    </citation>
    <scope>NUCLEOTIDE SEQUENCE [LARGE SCALE GENOMIC DNA]</scope>
    <source>
        <strain evidence="3 4">6D45A</strain>
    </source>
</reference>
<evidence type="ECO:0000313" key="3">
    <source>
        <dbReference type="EMBL" id="MBE9637234.1"/>
    </source>
</evidence>
<dbReference type="SUPFAM" id="SSF48498">
    <property type="entry name" value="Tetracyclin repressor-like, C-terminal domain"/>
    <property type="match status" value="1"/>
</dbReference>
<name>A0ABR9X0Z9_9RHOB</name>
<accession>A0ABR9X0Z9</accession>
<sequence>MIGGHVVTSLVGLLMRLWLANGWCALALAVMVALGVRHPLAGANPLVVFWTDPGFGFLVLPVLVGFLPFVVLAVLTYFEGGQGVRIAGAFALDRTRDRAAGAVAKYFTRWVAVLAACQRHVEPSAGNSEAQARRMIATIQRGIVLARATGDAGTFDALVNDLRPRDGRAR</sequence>
<feature type="domain" description="HPP transmembrane region" evidence="2">
    <location>
        <begin position="1"/>
        <end position="76"/>
    </location>
</feature>
<keyword evidence="1" id="KW-1133">Transmembrane helix</keyword>
<feature type="transmembrane region" description="Helical" evidence="1">
    <location>
        <begin position="56"/>
        <end position="78"/>
    </location>
</feature>
<dbReference type="InterPro" id="IPR036271">
    <property type="entry name" value="Tet_transcr_reg_TetR-rel_C_sf"/>
</dbReference>
<gene>
    <name evidence="3" type="ORF">IQ782_10325</name>
</gene>
<dbReference type="EMBL" id="JADFFK010000006">
    <property type="protein sequence ID" value="MBE9637234.1"/>
    <property type="molecule type" value="Genomic_DNA"/>
</dbReference>
<feature type="transmembrane region" description="Helical" evidence="1">
    <location>
        <begin position="17"/>
        <end position="36"/>
    </location>
</feature>
<dbReference type="InterPro" id="IPR058581">
    <property type="entry name" value="TM_HPP"/>
</dbReference>
<evidence type="ECO:0000256" key="1">
    <source>
        <dbReference type="SAM" id="Phobius"/>
    </source>
</evidence>
<organism evidence="3 4">
    <name type="scientific">Salipiger mangrovisoli</name>
    <dbReference type="NCBI Taxonomy" id="2865933"/>
    <lineage>
        <taxon>Bacteria</taxon>
        <taxon>Pseudomonadati</taxon>
        <taxon>Pseudomonadota</taxon>
        <taxon>Alphaproteobacteria</taxon>
        <taxon>Rhodobacterales</taxon>
        <taxon>Roseobacteraceae</taxon>
        <taxon>Salipiger</taxon>
    </lineage>
</organism>
<evidence type="ECO:0000313" key="4">
    <source>
        <dbReference type="Proteomes" id="UP000607796"/>
    </source>
</evidence>
<keyword evidence="1" id="KW-0472">Membrane</keyword>
<evidence type="ECO:0000259" key="2">
    <source>
        <dbReference type="Pfam" id="PF04982"/>
    </source>
</evidence>
<dbReference type="Pfam" id="PF04982">
    <property type="entry name" value="TM_HPP"/>
    <property type="match status" value="1"/>
</dbReference>
<dbReference type="Proteomes" id="UP000607796">
    <property type="component" value="Unassembled WGS sequence"/>
</dbReference>
<comment type="caution">
    <text evidence="3">The sequence shown here is derived from an EMBL/GenBank/DDBJ whole genome shotgun (WGS) entry which is preliminary data.</text>
</comment>
<keyword evidence="1" id="KW-0812">Transmembrane</keyword>
<dbReference type="Gene3D" id="1.10.357.10">
    <property type="entry name" value="Tetracycline Repressor, domain 2"/>
    <property type="match status" value="1"/>
</dbReference>
<keyword evidence="4" id="KW-1185">Reference proteome</keyword>
<protein>
    <submittedName>
        <fullName evidence="3">HPP family protein</fullName>
    </submittedName>
</protein>